<organism evidence="2 3">
    <name type="scientific">Psychromicrobium silvestre</name>
    <dbReference type="NCBI Taxonomy" id="1645614"/>
    <lineage>
        <taxon>Bacteria</taxon>
        <taxon>Bacillati</taxon>
        <taxon>Actinomycetota</taxon>
        <taxon>Actinomycetes</taxon>
        <taxon>Micrococcales</taxon>
        <taxon>Micrococcaceae</taxon>
        <taxon>Psychromicrobium</taxon>
    </lineage>
</organism>
<keyword evidence="3" id="KW-1185">Reference proteome</keyword>
<evidence type="ECO:0000259" key="1">
    <source>
        <dbReference type="PROSITE" id="PS50164"/>
    </source>
</evidence>
<name>A0A7Y9LT75_9MICC</name>
<reference evidence="2 3" key="1">
    <citation type="submission" date="2020-07" db="EMBL/GenBank/DDBJ databases">
        <title>Sequencing the genomes of 1000 actinobacteria strains.</title>
        <authorList>
            <person name="Klenk H.-P."/>
        </authorList>
    </citation>
    <scope>NUCLEOTIDE SEQUENCE [LARGE SCALE GENOMIC DNA]</scope>
    <source>
        <strain evidence="2 3">DSM 102047</strain>
    </source>
</reference>
<accession>A0A7Y9LT75</accession>
<comment type="caution">
    <text evidence="2">The sequence shown here is derived from an EMBL/GenBank/DDBJ whole genome shotgun (WGS) entry which is preliminary data.</text>
</comment>
<protein>
    <recommendedName>
        <fullName evidence="1">GIY-YIG domain-containing protein</fullName>
    </recommendedName>
</protein>
<sequence length="313" mass="33813">MSVGKSIRLFLADGTPGGLLTAEIMNWTGHVAAAPRSDLAALLKRPEASRTGIYILLGDDPESMGGSVAYIGEGDDVSKRLYHHSRNEDQGGKDFWDRAIVLTSKDSNLTKAHARYLESRLISLAQEANRSRLTNGTTPPLLPLPESDISDMEYFVAQAKIVLPVLGVNIFRTTATPIQPSEPTEVAASASPSISPIFEMFVKRYGVRAMAQEVDGEFTVKKGSMARLSFTENSSNYEFLHDELLKSGQLVQDGEGSAIFNQDIVFRSPSAAAAIVAGRAANGRVEWRIPGTGVSFGSWQSQDVESNFGGNES</sequence>
<feature type="domain" description="GIY-YIG" evidence="1">
    <location>
        <begin position="49"/>
        <end position="135"/>
    </location>
</feature>
<dbReference type="AlphaFoldDB" id="A0A7Y9LT75"/>
<dbReference type="CDD" id="cd10447">
    <property type="entry name" value="GIY-YIG_unchar_2"/>
    <property type="match status" value="1"/>
</dbReference>
<dbReference type="InterPro" id="IPR000305">
    <property type="entry name" value="GIY-YIG_endonuc"/>
</dbReference>
<dbReference type="InterPro" id="IPR025579">
    <property type="entry name" value="DUF4357"/>
</dbReference>
<evidence type="ECO:0000313" key="3">
    <source>
        <dbReference type="Proteomes" id="UP000521748"/>
    </source>
</evidence>
<dbReference type="PROSITE" id="PS50164">
    <property type="entry name" value="GIY_YIG"/>
    <property type="match status" value="1"/>
</dbReference>
<dbReference type="EMBL" id="JACBYQ010000001">
    <property type="protein sequence ID" value="NYE95156.1"/>
    <property type="molecule type" value="Genomic_DNA"/>
</dbReference>
<evidence type="ECO:0000313" key="2">
    <source>
        <dbReference type="EMBL" id="NYE95156.1"/>
    </source>
</evidence>
<dbReference type="Pfam" id="PF14267">
    <property type="entry name" value="DUF4357"/>
    <property type="match status" value="1"/>
</dbReference>
<dbReference type="RefSeq" id="WP_179388834.1">
    <property type="nucleotide sequence ID" value="NZ_JACBYQ010000001.1"/>
</dbReference>
<gene>
    <name evidence="2" type="ORF">FHU41_001377</name>
</gene>
<dbReference type="Proteomes" id="UP000521748">
    <property type="component" value="Unassembled WGS sequence"/>
</dbReference>
<proteinExistence type="predicted"/>